<feature type="transmembrane region" description="Helical" evidence="11">
    <location>
        <begin position="180"/>
        <end position="208"/>
    </location>
</feature>
<dbReference type="Proteomes" id="UP000789390">
    <property type="component" value="Unassembled WGS sequence"/>
</dbReference>
<feature type="transmembrane region" description="Helical" evidence="11">
    <location>
        <begin position="444"/>
        <end position="470"/>
    </location>
</feature>
<evidence type="ECO:0000256" key="2">
    <source>
        <dbReference type="ARBA" id="ARBA00004906"/>
    </source>
</evidence>
<accession>A0A8J2RPP3</accession>
<dbReference type="Gene3D" id="3.30.40.10">
    <property type="entry name" value="Zinc/RING finger domain, C3HC4 (zinc finger)"/>
    <property type="match status" value="1"/>
</dbReference>
<keyword evidence="3 11" id="KW-0812">Transmembrane</keyword>
<dbReference type="PANTHER" id="PTHR22763:SF163">
    <property type="entry name" value="E3 UBIQUITIN-PROTEIN LIGASE RNF139"/>
    <property type="match status" value="1"/>
</dbReference>
<evidence type="ECO:0000313" key="14">
    <source>
        <dbReference type="Proteomes" id="UP000789390"/>
    </source>
</evidence>
<keyword evidence="6" id="KW-0833">Ubl conjugation pathway</keyword>
<comment type="caution">
    <text evidence="13">The sequence shown here is derived from an EMBL/GenBank/DDBJ whole genome shotgun (WGS) entry which is preliminary data.</text>
</comment>
<organism evidence="13 14">
    <name type="scientific">Daphnia galeata</name>
    <dbReference type="NCBI Taxonomy" id="27404"/>
    <lineage>
        <taxon>Eukaryota</taxon>
        <taxon>Metazoa</taxon>
        <taxon>Ecdysozoa</taxon>
        <taxon>Arthropoda</taxon>
        <taxon>Crustacea</taxon>
        <taxon>Branchiopoda</taxon>
        <taxon>Diplostraca</taxon>
        <taxon>Cladocera</taxon>
        <taxon>Anomopoda</taxon>
        <taxon>Daphniidae</taxon>
        <taxon>Daphnia</taxon>
    </lineage>
</organism>
<feature type="transmembrane region" description="Helical" evidence="11">
    <location>
        <begin position="107"/>
        <end position="131"/>
    </location>
</feature>
<dbReference type="GO" id="GO:0043161">
    <property type="term" value="P:proteasome-mediated ubiquitin-dependent protein catabolic process"/>
    <property type="evidence" value="ECO:0007669"/>
    <property type="project" value="TreeGrafter"/>
</dbReference>
<evidence type="ECO:0000256" key="6">
    <source>
        <dbReference type="ARBA" id="ARBA00022786"/>
    </source>
</evidence>
<evidence type="ECO:0000256" key="10">
    <source>
        <dbReference type="PROSITE-ProRule" id="PRU00175"/>
    </source>
</evidence>
<sequence length="684" mass="76976">MDTKQIIINFIDILLRVPSLFILDEVFQSNLADLGLYPCTLLPLHKEADFDDVVGDSNHTLSRPLHSIANYDIGVFGNLSQSLINVIEFDGSSLTLFNIDIAICQGLLGSILQLALLLSATCAALFTLTLWTKHLVKIYEFLFSLLLVTASYHCNQQASISIATATLVPLRSLWRLELEVIFRAIPGLIFIMLNIATQSVLASGYLVVNFGPSIPVLQGLLALCFLVPSLTVYKEVKERISYVVSFIRTEGFMAFAEAEWLRLNVPLIFRTFWMARFGIHLYIYLASSELSDWADIDNLKTLFKVMLIRGCETLPAILGMSSIFSWFAGKFYVMCQLFLMIPHDEVSHVGPVSAVLFIILAFQNGLSTLQPAARIVRLGRNVVLLMACFLHFVHNAVDPVLMSLAASANPDMTRHARALAVSTVLTVVAFCGLHLLWTTHTISTWLLAVSGFSLEVICKVFASLALYGLFLADAKLSEFWDKLDDHVYRVRTPLKNERDTLLFISPEFLRSPNRSPSVTKRLLGDYRFAGRVLEFLVGLFLLCNSAFILIYENGGAIRAVLVGLHAYFNLWCEARVGWKIFTRRRTAVHKIATLETVDQPDTLDDVCAICFHDLKPSGQNNVMVKVVVTPCRHYFHAVCLRKWLYVQDRCPMCHQTLWSQLNTPVDEAAGPRYEDQLQEHLHME</sequence>
<dbReference type="GO" id="GO:0008270">
    <property type="term" value="F:zinc ion binding"/>
    <property type="evidence" value="ECO:0007669"/>
    <property type="project" value="UniProtKB-KW"/>
</dbReference>
<evidence type="ECO:0000256" key="7">
    <source>
        <dbReference type="ARBA" id="ARBA00022833"/>
    </source>
</evidence>
<dbReference type="InterPro" id="IPR013083">
    <property type="entry name" value="Znf_RING/FYVE/PHD"/>
</dbReference>
<name>A0A8J2RPP3_9CRUS</name>
<keyword evidence="5 10" id="KW-0863">Zinc-finger</keyword>
<keyword evidence="8 11" id="KW-1133">Transmembrane helix</keyword>
<dbReference type="Pfam" id="PF13705">
    <property type="entry name" value="TRC8_N"/>
    <property type="match status" value="2"/>
</dbReference>
<dbReference type="SUPFAM" id="SSF57850">
    <property type="entry name" value="RING/U-box"/>
    <property type="match status" value="1"/>
</dbReference>
<dbReference type="Pfam" id="PF12678">
    <property type="entry name" value="zf-rbx1"/>
    <property type="match status" value="1"/>
</dbReference>
<evidence type="ECO:0000256" key="8">
    <source>
        <dbReference type="ARBA" id="ARBA00022989"/>
    </source>
</evidence>
<feature type="transmembrane region" description="Helical" evidence="11">
    <location>
        <begin position="532"/>
        <end position="551"/>
    </location>
</feature>
<evidence type="ECO:0000259" key="12">
    <source>
        <dbReference type="PROSITE" id="PS50089"/>
    </source>
</evidence>
<protein>
    <recommendedName>
        <fullName evidence="12">RING-type domain-containing protein</fullName>
    </recommendedName>
</protein>
<feature type="domain" description="RING-type" evidence="12">
    <location>
        <begin position="607"/>
        <end position="654"/>
    </location>
</feature>
<evidence type="ECO:0000256" key="5">
    <source>
        <dbReference type="ARBA" id="ARBA00022771"/>
    </source>
</evidence>
<dbReference type="CDD" id="cd16476">
    <property type="entry name" value="RING-H2_RNF139-like"/>
    <property type="match status" value="1"/>
</dbReference>
<dbReference type="SMART" id="SM00184">
    <property type="entry name" value="RING"/>
    <property type="match status" value="1"/>
</dbReference>
<dbReference type="GO" id="GO:0031461">
    <property type="term" value="C:cullin-RING ubiquitin ligase complex"/>
    <property type="evidence" value="ECO:0007669"/>
    <property type="project" value="UniProtKB-ARBA"/>
</dbReference>
<dbReference type="OrthoDB" id="4348522at2759"/>
<dbReference type="GO" id="GO:0036513">
    <property type="term" value="C:Derlin-1 retrotranslocation complex"/>
    <property type="evidence" value="ECO:0007669"/>
    <property type="project" value="TreeGrafter"/>
</dbReference>
<dbReference type="EMBL" id="CAKKLH010000124">
    <property type="protein sequence ID" value="CAH0104088.1"/>
    <property type="molecule type" value="Genomic_DNA"/>
</dbReference>
<proteinExistence type="predicted"/>
<dbReference type="GO" id="GO:0036503">
    <property type="term" value="P:ERAD pathway"/>
    <property type="evidence" value="ECO:0007669"/>
    <property type="project" value="TreeGrafter"/>
</dbReference>
<keyword evidence="14" id="KW-1185">Reference proteome</keyword>
<evidence type="ECO:0000256" key="9">
    <source>
        <dbReference type="ARBA" id="ARBA00023136"/>
    </source>
</evidence>
<dbReference type="InterPro" id="IPR001841">
    <property type="entry name" value="Znf_RING"/>
</dbReference>
<dbReference type="GO" id="GO:0061630">
    <property type="term" value="F:ubiquitin protein ligase activity"/>
    <property type="evidence" value="ECO:0007669"/>
    <property type="project" value="TreeGrafter"/>
</dbReference>
<gene>
    <name evidence="13" type="ORF">DGAL_LOCUS6800</name>
</gene>
<dbReference type="PROSITE" id="PS50089">
    <property type="entry name" value="ZF_RING_2"/>
    <property type="match status" value="1"/>
</dbReference>
<comment type="pathway">
    <text evidence="2">Protein modification; protein ubiquitination.</text>
</comment>
<evidence type="ECO:0000256" key="11">
    <source>
        <dbReference type="SAM" id="Phobius"/>
    </source>
</evidence>
<evidence type="ECO:0000313" key="13">
    <source>
        <dbReference type="EMBL" id="CAH0104088.1"/>
    </source>
</evidence>
<evidence type="ECO:0000256" key="3">
    <source>
        <dbReference type="ARBA" id="ARBA00022692"/>
    </source>
</evidence>
<feature type="transmembrane region" description="Helical" evidence="11">
    <location>
        <begin position="348"/>
        <end position="366"/>
    </location>
</feature>
<feature type="transmembrane region" description="Helical" evidence="11">
    <location>
        <begin position="214"/>
        <end position="233"/>
    </location>
</feature>
<feature type="transmembrane region" description="Helical" evidence="11">
    <location>
        <begin position="306"/>
        <end position="328"/>
    </location>
</feature>
<dbReference type="AlphaFoldDB" id="A0A8J2RPP3"/>
<evidence type="ECO:0000256" key="4">
    <source>
        <dbReference type="ARBA" id="ARBA00022723"/>
    </source>
</evidence>
<reference evidence="13" key="1">
    <citation type="submission" date="2021-11" db="EMBL/GenBank/DDBJ databases">
        <authorList>
            <person name="Schell T."/>
        </authorList>
    </citation>
    <scope>NUCLEOTIDE SEQUENCE</scope>
    <source>
        <strain evidence="13">M5</strain>
    </source>
</reference>
<dbReference type="InterPro" id="IPR024766">
    <property type="entry name" value="Znf_RING_H2"/>
</dbReference>
<dbReference type="InterPro" id="IPR025754">
    <property type="entry name" value="TRC8_N_dom"/>
</dbReference>
<dbReference type="InterPro" id="IPR050731">
    <property type="entry name" value="HRD1_E3_ubiq-ligases"/>
</dbReference>
<comment type="subcellular location">
    <subcellularLocation>
        <location evidence="1">Membrane</location>
        <topology evidence="1">Multi-pass membrane protein</topology>
    </subcellularLocation>
</comment>
<feature type="transmembrane region" description="Helical" evidence="11">
    <location>
        <begin position="417"/>
        <end position="437"/>
    </location>
</feature>
<feature type="transmembrane region" description="Helical" evidence="11">
    <location>
        <begin position="378"/>
        <end position="397"/>
    </location>
</feature>
<evidence type="ECO:0000256" key="1">
    <source>
        <dbReference type="ARBA" id="ARBA00004141"/>
    </source>
</evidence>
<dbReference type="PANTHER" id="PTHR22763">
    <property type="entry name" value="RING ZINC FINGER PROTEIN"/>
    <property type="match status" value="1"/>
</dbReference>
<keyword evidence="9 11" id="KW-0472">Membrane</keyword>
<keyword evidence="7" id="KW-0862">Zinc</keyword>
<keyword evidence="4" id="KW-0479">Metal-binding</keyword>